<dbReference type="Proteomes" id="UP000050902">
    <property type="component" value="Unassembled WGS sequence"/>
</dbReference>
<dbReference type="PROSITE" id="PS51819">
    <property type="entry name" value="VOC"/>
    <property type="match status" value="1"/>
</dbReference>
<dbReference type="PRINTS" id="PR00311">
    <property type="entry name" value="BLEOMYCINRST"/>
</dbReference>
<feature type="domain" description="VOC" evidence="4">
    <location>
        <begin position="1"/>
        <end position="119"/>
    </location>
</feature>
<evidence type="ECO:0000256" key="3">
    <source>
        <dbReference type="ARBA" id="ARBA00023251"/>
    </source>
</evidence>
<dbReference type="CDD" id="cd08350">
    <property type="entry name" value="BLMT_like"/>
    <property type="match status" value="1"/>
</dbReference>
<gene>
    <name evidence="5" type="ORF">ABB22_07320</name>
</gene>
<sequence>MTDQATPNLPSRDFDSTAAFYEKLGFRRVFRDSGWMILKRGDLMLEFFAHPELDPLTSWFSCCLRLDDLAGFYERCKSVGIQETSRGYPRIHAPELQEWGGTMAALVDSDGTLLRLIQNG</sequence>
<comment type="similarity">
    <text evidence="1">Belongs to the bleomycin resistance protein family.</text>
</comment>
<keyword evidence="3" id="KW-0046">Antibiotic resistance</keyword>
<dbReference type="InterPro" id="IPR037523">
    <property type="entry name" value="VOC_core"/>
</dbReference>
<dbReference type="InterPro" id="IPR029068">
    <property type="entry name" value="Glyas_Bleomycin-R_OHBP_Dase"/>
</dbReference>
<dbReference type="EMBL" id="LDJG01000008">
    <property type="protein sequence ID" value="KRG58635.1"/>
    <property type="molecule type" value="Genomic_DNA"/>
</dbReference>
<comment type="caution">
    <text evidence="5">The sequence shown here is derived from an EMBL/GenBank/DDBJ whole genome shotgun (WGS) entry which is preliminary data.</text>
</comment>
<accession>A0ABR5NLA1</accession>
<dbReference type="InterPro" id="IPR000335">
    <property type="entry name" value="Bleomycin-R"/>
</dbReference>
<dbReference type="NCBIfam" id="NF000005">
    <property type="entry name" value="ble_BLMT"/>
    <property type="match status" value="1"/>
</dbReference>
<keyword evidence="6" id="KW-1185">Reference proteome</keyword>
<protein>
    <recommendedName>
        <fullName evidence="2">Bleomycin resistance protein</fullName>
    </recommendedName>
</protein>
<organism evidence="5 6">
    <name type="scientific">Stenotrophomonas nitritireducens</name>
    <dbReference type="NCBI Taxonomy" id="83617"/>
    <lineage>
        <taxon>Bacteria</taxon>
        <taxon>Pseudomonadati</taxon>
        <taxon>Pseudomonadota</taxon>
        <taxon>Gammaproteobacteria</taxon>
        <taxon>Lysobacterales</taxon>
        <taxon>Lysobacteraceae</taxon>
        <taxon>Stenotrophomonas</taxon>
    </lineage>
</organism>
<evidence type="ECO:0000313" key="5">
    <source>
        <dbReference type="EMBL" id="KRG58635.1"/>
    </source>
</evidence>
<reference evidence="5 6" key="1">
    <citation type="submission" date="2015-05" db="EMBL/GenBank/DDBJ databases">
        <title>Genome sequencing and analysis of members of genus Stenotrophomonas.</title>
        <authorList>
            <person name="Patil P.P."/>
            <person name="Midha S."/>
            <person name="Patil P.B."/>
        </authorList>
    </citation>
    <scope>NUCLEOTIDE SEQUENCE [LARGE SCALE GENOMIC DNA]</scope>
    <source>
        <strain evidence="5 6">DSM 12575</strain>
    </source>
</reference>
<evidence type="ECO:0000256" key="2">
    <source>
        <dbReference type="ARBA" id="ARBA00021572"/>
    </source>
</evidence>
<name>A0ABR5NLA1_9GAMM</name>
<dbReference type="SUPFAM" id="SSF54593">
    <property type="entry name" value="Glyoxalase/Bleomycin resistance protein/Dihydroxybiphenyl dioxygenase"/>
    <property type="match status" value="1"/>
</dbReference>
<dbReference type="Gene3D" id="3.10.180.10">
    <property type="entry name" value="2,3-Dihydroxybiphenyl 1,2-Dioxygenase, domain 1"/>
    <property type="match status" value="1"/>
</dbReference>
<proteinExistence type="inferred from homology"/>
<evidence type="ECO:0000313" key="6">
    <source>
        <dbReference type="Proteomes" id="UP000050902"/>
    </source>
</evidence>
<dbReference type="RefSeq" id="WP_057505144.1">
    <property type="nucleotide sequence ID" value="NZ_LDJG01000008.1"/>
</dbReference>
<evidence type="ECO:0000259" key="4">
    <source>
        <dbReference type="PROSITE" id="PS51819"/>
    </source>
</evidence>
<evidence type="ECO:0000256" key="1">
    <source>
        <dbReference type="ARBA" id="ARBA00011051"/>
    </source>
</evidence>